<organism evidence="1 2">
    <name type="scientific">Necator americanus</name>
    <name type="common">Human hookworm</name>
    <dbReference type="NCBI Taxonomy" id="51031"/>
    <lineage>
        <taxon>Eukaryota</taxon>
        <taxon>Metazoa</taxon>
        <taxon>Ecdysozoa</taxon>
        <taxon>Nematoda</taxon>
        <taxon>Chromadorea</taxon>
        <taxon>Rhabditida</taxon>
        <taxon>Rhabditina</taxon>
        <taxon>Rhabditomorpha</taxon>
        <taxon>Strongyloidea</taxon>
        <taxon>Ancylostomatidae</taxon>
        <taxon>Bunostominae</taxon>
        <taxon>Necator</taxon>
    </lineage>
</organism>
<dbReference type="Proteomes" id="UP001303046">
    <property type="component" value="Unassembled WGS sequence"/>
</dbReference>
<accession>A0ABR1BZ02</accession>
<proteinExistence type="predicted"/>
<sequence length="167" mass="19358">MKLDTVPGPDFISADVLKAERKGPRAAWTTSRRVDSHKKLLSLVVIFVYYEKAFDSVETNAVLKLVTTHRALERCLLKFNRRTQHLAGLRSSDSRRVSRLVSRREGVTCSLNGWDRYKEQSCGQMNTDIEHREFRRSDGQTSSRSPQKKDMRIFEYLREEIATEPPL</sequence>
<reference evidence="1 2" key="1">
    <citation type="submission" date="2023-08" db="EMBL/GenBank/DDBJ databases">
        <title>A Necator americanus chromosomal reference genome.</title>
        <authorList>
            <person name="Ilik V."/>
            <person name="Petrzelkova K.J."/>
            <person name="Pardy F."/>
            <person name="Fuh T."/>
            <person name="Niatou-Singa F.S."/>
            <person name="Gouil Q."/>
            <person name="Baker L."/>
            <person name="Ritchie M.E."/>
            <person name="Jex A.R."/>
            <person name="Gazzola D."/>
            <person name="Li H."/>
            <person name="Toshio Fujiwara R."/>
            <person name="Zhan B."/>
            <person name="Aroian R.V."/>
            <person name="Pafco B."/>
            <person name="Schwarz E.M."/>
        </authorList>
    </citation>
    <scope>NUCLEOTIDE SEQUENCE [LARGE SCALE GENOMIC DNA]</scope>
    <source>
        <strain evidence="1 2">Aroian</strain>
        <tissue evidence="1">Whole animal</tissue>
    </source>
</reference>
<gene>
    <name evidence="1" type="primary">Necator_chrI.g3330</name>
    <name evidence="1" type="ORF">RB195_007201</name>
</gene>
<name>A0ABR1BZ02_NECAM</name>
<comment type="caution">
    <text evidence="1">The sequence shown here is derived from an EMBL/GenBank/DDBJ whole genome shotgun (WGS) entry which is preliminary data.</text>
</comment>
<evidence type="ECO:0008006" key="3">
    <source>
        <dbReference type="Google" id="ProtNLM"/>
    </source>
</evidence>
<evidence type="ECO:0000313" key="1">
    <source>
        <dbReference type="EMBL" id="KAK6730598.1"/>
    </source>
</evidence>
<protein>
    <recommendedName>
        <fullName evidence="3">Reverse transcriptase domain-containing protein</fullName>
    </recommendedName>
</protein>
<evidence type="ECO:0000313" key="2">
    <source>
        <dbReference type="Proteomes" id="UP001303046"/>
    </source>
</evidence>
<keyword evidence="2" id="KW-1185">Reference proteome</keyword>
<dbReference type="EMBL" id="JAVFWL010000001">
    <property type="protein sequence ID" value="KAK6730598.1"/>
    <property type="molecule type" value="Genomic_DNA"/>
</dbReference>